<dbReference type="PROSITE" id="PS00721">
    <property type="entry name" value="FTHFS_1"/>
    <property type="match status" value="1"/>
</dbReference>
<reference evidence="9 10" key="1">
    <citation type="journal article" date="2019" name="Front. Microbiol.">
        <title>Thermoanaerosceptrum fracticalcis gen. nov. sp. nov., a Novel Fumarate-Fermenting Microorganism From a Deep Fractured Carbonate Aquifer of the US Great Basin.</title>
        <authorList>
            <person name="Hamilton-Brehm S.D."/>
            <person name="Stewart L.E."/>
            <person name="Zavarin M."/>
            <person name="Caldwell M."/>
            <person name="Lawson P.A."/>
            <person name="Onstott T.C."/>
            <person name="Grzymski J."/>
            <person name="Neveux I."/>
            <person name="Lollar B.S."/>
            <person name="Russell C.E."/>
            <person name="Moser D.P."/>
        </authorList>
    </citation>
    <scope>NUCLEOTIDE SEQUENCE [LARGE SCALE GENOMIC DNA]</scope>
    <source>
        <strain evidence="9 10">DRI-13</strain>
    </source>
</reference>
<comment type="pathway">
    <text evidence="1 8">One-carbon metabolism; tetrahydrofolate interconversion.</text>
</comment>
<dbReference type="InterPro" id="IPR000559">
    <property type="entry name" value="Formate_THF_ligase"/>
</dbReference>
<evidence type="ECO:0000256" key="5">
    <source>
        <dbReference type="ARBA" id="ARBA00022840"/>
    </source>
</evidence>
<dbReference type="Gene3D" id="3.40.50.300">
    <property type="entry name" value="P-loop containing nucleotide triphosphate hydrolases"/>
    <property type="match status" value="1"/>
</dbReference>
<dbReference type="Pfam" id="PF01268">
    <property type="entry name" value="FTHFS"/>
    <property type="match status" value="1"/>
</dbReference>
<evidence type="ECO:0000256" key="4">
    <source>
        <dbReference type="ARBA" id="ARBA00022741"/>
    </source>
</evidence>
<dbReference type="SUPFAM" id="SSF52540">
    <property type="entry name" value="P-loop containing nucleoside triphosphate hydrolases"/>
    <property type="match status" value="1"/>
</dbReference>
<dbReference type="AlphaFoldDB" id="A0A7G6E6Z9"/>
<keyword evidence="10" id="KW-1185">Reference proteome</keyword>
<name>A0A7G6E6Z9_THEFR</name>
<dbReference type="Gene3D" id="3.30.1510.10">
    <property type="entry name" value="Domain 2, N(10)-formyltetrahydrofolate synthetase"/>
    <property type="match status" value="1"/>
</dbReference>
<keyword evidence="4 8" id="KW-0547">Nucleotide-binding</keyword>
<evidence type="ECO:0000256" key="7">
    <source>
        <dbReference type="ARBA" id="ARBA00061363"/>
    </source>
</evidence>
<evidence type="ECO:0000256" key="8">
    <source>
        <dbReference type="HAMAP-Rule" id="MF_01543"/>
    </source>
</evidence>
<dbReference type="NCBIfam" id="NF010030">
    <property type="entry name" value="PRK13505.1"/>
    <property type="match status" value="1"/>
</dbReference>
<sequence>MTFKSDIEIAQEAKPQVINEIAEKLNINPEYVENYGKYKAKIDYNILSQMKDKPDAKLILVTAINPTPAGEGKTTTTVGLGDALSYIGKKTVIALREPSLGPVFGVKGGAAGGGYAQVIPMEDINLHFTGDLHAIGAANNLIAAMLDNHIYQGNELDIDVRRITWKRCLDMNDRQLRFLVNGLGGKANGVPREDGFDITVASEIMAILCLSNDLEDLKKRVEKIIIGYNRKGEPVTAGDIKAQGAVAALLKDALKPNLVQTLEHTPAFIHGGPFANIAHGCNSVMATKMAMKLGDYVVTEAGFGADLGAEKFVDIKCRLSGLKPNAVVIVATVRALKSHGGVAKADLNQENLEALKKGVPNLLKHVENVTQNYGLPAVVAINRFPTDTEAELMFIEEECKKLGVNVALSEVWGKGGAGGVKLAEEVLKLIDKGDNNFKFVYDVNLPVKEKIKAIATKIYGAEGVDFVGSSTQDIENIEKIGYGNLPICMAKTQYSLSDDPKKLGRPEGFRISIRAAKVSAGAGFIVALTGDIMTLPGLPKVPAAEKIDVDNTGKISGLF</sequence>
<dbReference type="GO" id="GO:0005524">
    <property type="term" value="F:ATP binding"/>
    <property type="evidence" value="ECO:0007669"/>
    <property type="project" value="UniProtKB-UniRule"/>
</dbReference>
<dbReference type="Proteomes" id="UP000515847">
    <property type="component" value="Chromosome"/>
</dbReference>
<evidence type="ECO:0000313" key="10">
    <source>
        <dbReference type="Proteomes" id="UP000515847"/>
    </source>
</evidence>
<dbReference type="Gene3D" id="3.10.410.10">
    <property type="entry name" value="Formyltetrahydrofolate synthetase, domain 3"/>
    <property type="match status" value="1"/>
</dbReference>
<dbReference type="RefSeq" id="WP_034421122.1">
    <property type="nucleotide sequence ID" value="NZ_CP045798.1"/>
</dbReference>
<dbReference type="CDD" id="cd00477">
    <property type="entry name" value="FTHFS"/>
    <property type="match status" value="1"/>
</dbReference>
<keyword evidence="5 8" id="KW-0067">ATP-binding</keyword>
<dbReference type="KEGG" id="tfr:BR63_17265"/>
<evidence type="ECO:0000256" key="6">
    <source>
        <dbReference type="ARBA" id="ARBA00049033"/>
    </source>
</evidence>
<dbReference type="UniPathway" id="UPA00193"/>
<keyword evidence="3 8" id="KW-0436">Ligase</keyword>
<dbReference type="FunFam" id="3.10.410.10:FF:000001">
    <property type="entry name" value="Putative formate--tetrahydrofolate ligase"/>
    <property type="match status" value="1"/>
</dbReference>
<comment type="catalytic activity">
    <reaction evidence="6 8">
        <text>(6S)-5,6,7,8-tetrahydrofolate + formate + ATP = (6R)-10-formyltetrahydrofolate + ADP + phosphate</text>
        <dbReference type="Rhea" id="RHEA:20221"/>
        <dbReference type="ChEBI" id="CHEBI:15740"/>
        <dbReference type="ChEBI" id="CHEBI:30616"/>
        <dbReference type="ChEBI" id="CHEBI:43474"/>
        <dbReference type="ChEBI" id="CHEBI:57453"/>
        <dbReference type="ChEBI" id="CHEBI:195366"/>
        <dbReference type="ChEBI" id="CHEBI:456216"/>
        <dbReference type="EC" id="6.3.4.3"/>
    </reaction>
</comment>
<evidence type="ECO:0000256" key="2">
    <source>
        <dbReference type="ARBA" id="ARBA00022563"/>
    </source>
</evidence>
<evidence type="ECO:0000313" key="9">
    <source>
        <dbReference type="EMBL" id="QNB47853.1"/>
    </source>
</evidence>
<dbReference type="PROSITE" id="PS00722">
    <property type="entry name" value="FTHFS_2"/>
    <property type="match status" value="1"/>
</dbReference>
<dbReference type="OrthoDB" id="9761733at2"/>
<proteinExistence type="inferred from homology"/>
<dbReference type="HAMAP" id="MF_01543">
    <property type="entry name" value="FTHFS"/>
    <property type="match status" value="1"/>
</dbReference>
<organism evidence="9 10">
    <name type="scientific">Thermanaerosceptrum fracticalcis</name>
    <dbReference type="NCBI Taxonomy" id="1712410"/>
    <lineage>
        <taxon>Bacteria</taxon>
        <taxon>Bacillati</taxon>
        <taxon>Bacillota</taxon>
        <taxon>Clostridia</taxon>
        <taxon>Eubacteriales</taxon>
        <taxon>Peptococcaceae</taxon>
        <taxon>Thermanaerosceptrum</taxon>
    </lineage>
</organism>
<dbReference type="FunFam" id="3.30.1510.10:FF:000001">
    <property type="entry name" value="Formate--tetrahydrofolate ligase"/>
    <property type="match status" value="1"/>
</dbReference>
<comment type="similarity">
    <text evidence="7 8">Belongs to the formate--tetrahydrofolate ligase family.</text>
</comment>
<feature type="binding site" evidence="8">
    <location>
        <begin position="67"/>
        <end position="74"/>
    </location>
    <ligand>
        <name>ATP</name>
        <dbReference type="ChEBI" id="CHEBI:30616"/>
    </ligand>
</feature>
<dbReference type="InterPro" id="IPR020628">
    <property type="entry name" value="Formate_THF_ligase_CS"/>
</dbReference>
<dbReference type="GO" id="GO:0004329">
    <property type="term" value="F:formate-tetrahydrofolate ligase activity"/>
    <property type="evidence" value="ECO:0007669"/>
    <property type="project" value="UniProtKB-UniRule"/>
</dbReference>
<protein>
    <recommendedName>
        <fullName evidence="8">Formate--tetrahydrofolate ligase</fullName>
        <ecNumber evidence="8">6.3.4.3</ecNumber>
    </recommendedName>
    <alternativeName>
        <fullName evidence="8">Formyltetrahydrofolate synthetase</fullName>
        <shortName evidence="8">FHS</shortName>
        <shortName evidence="8">FTHFS</shortName>
    </alternativeName>
</protein>
<gene>
    <name evidence="8" type="primary">fhs</name>
    <name evidence="9" type="ORF">BR63_17265</name>
</gene>
<dbReference type="GO" id="GO:0035999">
    <property type="term" value="P:tetrahydrofolate interconversion"/>
    <property type="evidence" value="ECO:0007669"/>
    <property type="project" value="UniProtKB-UniRule"/>
</dbReference>
<evidence type="ECO:0000256" key="3">
    <source>
        <dbReference type="ARBA" id="ARBA00022598"/>
    </source>
</evidence>
<dbReference type="EMBL" id="CP045798">
    <property type="protein sequence ID" value="QNB47853.1"/>
    <property type="molecule type" value="Genomic_DNA"/>
</dbReference>
<dbReference type="EC" id="6.3.4.3" evidence="8"/>
<evidence type="ECO:0000256" key="1">
    <source>
        <dbReference type="ARBA" id="ARBA00004777"/>
    </source>
</evidence>
<dbReference type="InterPro" id="IPR027417">
    <property type="entry name" value="P-loop_NTPase"/>
</dbReference>
<keyword evidence="2 8" id="KW-0554">One-carbon metabolism</keyword>
<accession>A0A7G6E6Z9</accession>